<reference evidence="2 3" key="1">
    <citation type="submission" date="2021-01" db="EMBL/GenBank/DDBJ databases">
        <title>Sequencing the genomes of 1000 actinobacteria strains.</title>
        <authorList>
            <person name="Klenk H.-P."/>
        </authorList>
    </citation>
    <scope>NUCLEOTIDE SEQUENCE [LARGE SCALE GENOMIC DNA]</scope>
    <source>
        <strain evidence="2 3">DSM 13057</strain>
    </source>
</reference>
<feature type="compositionally biased region" description="Basic and acidic residues" evidence="1">
    <location>
        <begin position="1"/>
        <end position="42"/>
    </location>
</feature>
<comment type="caution">
    <text evidence="2">The sequence shown here is derived from an EMBL/GenBank/DDBJ whole genome shotgun (WGS) entry which is preliminary data.</text>
</comment>
<proteinExistence type="predicted"/>
<gene>
    <name evidence="2" type="ORF">JOE66_002164</name>
</gene>
<protein>
    <submittedName>
        <fullName evidence="2">Uncharacterized protein</fullName>
    </submittedName>
</protein>
<organism evidence="2 3">
    <name type="scientific">Subtercola frigoramans</name>
    <dbReference type="NCBI Taxonomy" id="120298"/>
    <lineage>
        <taxon>Bacteria</taxon>
        <taxon>Bacillati</taxon>
        <taxon>Actinomycetota</taxon>
        <taxon>Actinomycetes</taxon>
        <taxon>Micrococcales</taxon>
        <taxon>Microbacteriaceae</taxon>
        <taxon>Subtercola</taxon>
    </lineage>
</organism>
<evidence type="ECO:0000313" key="2">
    <source>
        <dbReference type="EMBL" id="MBM7472530.1"/>
    </source>
</evidence>
<feature type="compositionally biased region" description="Basic and acidic residues" evidence="1">
    <location>
        <begin position="98"/>
        <end position="111"/>
    </location>
</feature>
<evidence type="ECO:0000313" key="3">
    <source>
        <dbReference type="Proteomes" id="UP000776164"/>
    </source>
</evidence>
<accession>A0ABS2L611</accession>
<dbReference type="EMBL" id="JAFBBU010000001">
    <property type="protein sequence ID" value="MBM7472530.1"/>
    <property type="molecule type" value="Genomic_DNA"/>
</dbReference>
<evidence type="ECO:0000256" key="1">
    <source>
        <dbReference type="SAM" id="MobiDB-lite"/>
    </source>
</evidence>
<name>A0ABS2L611_9MICO</name>
<dbReference type="Proteomes" id="UP000776164">
    <property type="component" value="Unassembled WGS sequence"/>
</dbReference>
<feature type="region of interest" description="Disordered" evidence="1">
    <location>
        <begin position="89"/>
        <end position="147"/>
    </location>
</feature>
<feature type="region of interest" description="Disordered" evidence="1">
    <location>
        <begin position="1"/>
        <end position="58"/>
    </location>
</feature>
<sequence>MNDQEMPQRDPRKETEEPTVRPDAEKASSEAERSAFAMHRDPSLAAGRSGRRGGRGIEWVRPSDLIAATSARAAGRGIDFQAELARQARRAPGQAVRAGRDGVRAVRERAGTRPRRVQSTSPEPDVFDAGYRRPSSSWVRPSGIGLG</sequence>
<keyword evidence="3" id="KW-1185">Reference proteome</keyword>